<dbReference type="InterPro" id="IPR050631">
    <property type="entry name" value="PheA/TfdB_FAD_monoxygenase"/>
</dbReference>
<dbReference type="RefSeq" id="WP_199239610.1">
    <property type="nucleotide sequence ID" value="NZ_SLWM01000001.1"/>
</dbReference>
<dbReference type="SUPFAM" id="SSF51905">
    <property type="entry name" value="FAD/NAD(P)-binding domain"/>
    <property type="match status" value="1"/>
</dbReference>
<keyword evidence="1" id="KW-0560">Oxidoreductase</keyword>
<dbReference type="PANTHER" id="PTHR43476:SF3">
    <property type="entry name" value="FAD-BINDING MONOOXYGENASE"/>
    <property type="match status" value="1"/>
</dbReference>
<dbReference type="Gene3D" id="3.10.180.10">
    <property type="entry name" value="2,3-Dihydroxybiphenyl 1,2-Dioxygenase, domain 1"/>
    <property type="match status" value="1"/>
</dbReference>
<evidence type="ECO:0000256" key="1">
    <source>
        <dbReference type="ARBA" id="ARBA00023002"/>
    </source>
</evidence>
<evidence type="ECO:0000313" key="3">
    <source>
        <dbReference type="EMBL" id="TCO32025.1"/>
    </source>
</evidence>
<dbReference type="InterPro" id="IPR037523">
    <property type="entry name" value="VOC_core"/>
</dbReference>
<reference evidence="3 4" key="1">
    <citation type="journal article" date="2015" name="Stand. Genomic Sci.">
        <title>Genomic Encyclopedia of Bacterial and Archaeal Type Strains, Phase III: the genomes of soil and plant-associated and newly described type strains.</title>
        <authorList>
            <person name="Whitman W.B."/>
            <person name="Woyke T."/>
            <person name="Klenk H.P."/>
            <person name="Zhou Y."/>
            <person name="Lilburn T.G."/>
            <person name="Beck B.J."/>
            <person name="De Vos P."/>
            <person name="Vandamme P."/>
            <person name="Eisen J.A."/>
            <person name="Garrity G."/>
            <person name="Hugenholtz P."/>
            <person name="Kyrpides N.C."/>
        </authorList>
    </citation>
    <scope>NUCLEOTIDE SEQUENCE [LARGE SCALE GENOMIC DNA]</scope>
    <source>
        <strain evidence="3 4">VKM Ac-2538</strain>
    </source>
</reference>
<protein>
    <submittedName>
        <fullName evidence="3">3-(3-hydroxy-phenyl)propionate hydroxylase</fullName>
    </submittedName>
</protein>
<dbReference type="Gene3D" id="3.30.70.2450">
    <property type="match status" value="1"/>
</dbReference>
<keyword evidence="4" id="KW-1185">Reference proteome</keyword>
<dbReference type="InterPro" id="IPR004360">
    <property type="entry name" value="Glyas_Fos-R_dOase_dom"/>
</dbReference>
<dbReference type="SUPFAM" id="SSF54593">
    <property type="entry name" value="Glyoxalase/Bleomycin resistance protein/Dihydroxybiphenyl dioxygenase"/>
    <property type="match status" value="1"/>
</dbReference>
<dbReference type="InterPro" id="IPR029068">
    <property type="entry name" value="Glyas_Bleomycin-R_OHBP_Dase"/>
</dbReference>
<dbReference type="PROSITE" id="PS51819">
    <property type="entry name" value="VOC"/>
    <property type="match status" value="1"/>
</dbReference>
<dbReference type="Gene3D" id="3.50.50.60">
    <property type="entry name" value="FAD/NAD(P)-binding domain"/>
    <property type="match status" value="1"/>
</dbReference>
<dbReference type="Pfam" id="PF00903">
    <property type="entry name" value="Glyoxalase"/>
    <property type="match status" value="1"/>
</dbReference>
<accession>A0ABY2BUU2</accession>
<dbReference type="Pfam" id="PF01494">
    <property type="entry name" value="FAD_binding_3"/>
    <property type="match status" value="1"/>
</dbReference>
<sequence>MSLPVLIVGAGPVGLTTANLLVSRDVPVLLVERNATTSDDAKAISLDDESLRTFDTIGLADRVLDIVVPGTGTRYFDRKGRSLFHAGGPWPARLGYPIKNQFAQPELESMLLGALRDHPRADIRFGTELVSLAQEAGQVIACLRSDETNAQVAVSWVLGCDGGRSTVRELTGINMTGVSHEEPWLVVDTTGDTHDQRYGMHHGNPARPTVIVAGRGGRCRYEFLLQPGEGAARSTPDFALITRLLAPYRAITLEQVERATIYTFNSVVADQWRSGRCLLLGDAAHMMPPFAGQGLNSGVRDAANLAWKIAEVWHGRAGEQLLDTYESERRSHAAAMVRFSARLGTVVMTTSKNRARIRDLLVRALLRTARGRRYLTEMRFRPPARHTAGLVLPGGEGLTGTQLPAFQVLVPPGLRSVPVDGVLRQGLSVLGIDVPRESWQRIEDLLRPWAPRRIDVAIGHRLPAQALGGLVDVAVAADRSIDGELAAVRGRFLLVKPDRYIAAVFDAADEVLELLRTRYPVIKEDSMGITGLGHTGFWVDDLATMRDFYHRVLGLTITDEDEERGIVFFSARPAEEHHEFVLQRGRTAPPGAKLTHQVSWRVDSLETILAFHQRFREEGVEVQQEVTHGNAIGIYFFDPEGNRNEVYLRIEKDVRQPFRKTLNLDQDAAGVLAEAQRLLTDGGPNYQAVQ</sequence>
<organism evidence="3 4">
    <name type="scientific">Kribbella orskensis</name>
    <dbReference type="NCBI Taxonomy" id="2512216"/>
    <lineage>
        <taxon>Bacteria</taxon>
        <taxon>Bacillati</taxon>
        <taxon>Actinomycetota</taxon>
        <taxon>Actinomycetes</taxon>
        <taxon>Propionibacteriales</taxon>
        <taxon>Kribbellaceae</taxon>
        <taxon>Kribbella</taxon>
    </lineage>
</organism>
<dbReference type="InterPro" id="IPR002938">
    <property type="entry name" value="FAD-bd"/>
</dbReference>
<dbReference type="InterPro" id="IPR036188">
    <property type="entry name" value="FAD/NAD-bd_sf"/>
</dbReference>
<evidence type="ECO:0000313" key="4">
    <source>
        <dbReference type="Proteomes" id="UP000295818"/>
    </source>
</evidence>
<feature type="domain" description="VOC" evidence="2">
    <location>
        <begin position="531"/>
        <end position="649"/>
    </location>
</feature>
<dbReference type="EMBL" id="SLWM01000001">
    <property type="protein sequence ID" value="TCO32025.1"/>
    <property type="molecule type" value="Genomic_DNA"/>
</dbReference>
<dbReference type="Proteomes" id="UP000295818">
    <property type="component" value="Unassembled WGS sequence"/>
</dbReference>
<gene>
    <name evidence="3" type="ORF">EV644_101668</name>
</gene>
<dbReference type="PRINTS" id="PR00420">
    <property type="entry name" value="RNGMNOXGNASE"/>
</dbReference>
<comment type="caution">
    <text evidence="3">The sequence shown here is derived from an EMBL/GenBank/DDBJ whole genome shotgun (WGS) entry which is preliminary data.</text>
</comment>
<evidence type="ECO:0000259" key="2">
    <source>
        <dbReference type="PROSITE" id="PS51819"/>
    </source>
</evidence>
<dbReference type="PANTHER" id="PTHR43476">
    <property type="entry name" value="3-(3-HYDROXY-PHENYL)PROPIONATE/3-HYDROXYCINNAMIC ACID HYDROXYLASE"/>
    <property type="match status" value="1"/>
</dbReference>
<proteinExistence type="predicted"/>
<name>A0ABY2BUU2_9ACTN</name>